<dbReference type="RefSeq" id="WP_110083873.1">
    <property type="nucleotide sequence ID" value="NZ_CP017106.1"/>
</dbReference>
<sequence>MNTFKERLENYRINILKISTRREMADILGISEQLYAMVERGARNPSKKFIKILTEYSNIPESYWIYGIEADFLNERKDFNCIRETVEQLIDNNLIDKNVEFNDDIKDVLLTALKADIKHLFLKRK</sequence>
<dbReference type="GO" id="GO:0003677">
    <property type="term" value="F:DNA binding"/>
    <property type="evidence" value="ECO:0007669"/>
    <property type="project" value="InterPro"/>
</dbReference>
<name>A0A2W6N488_CLOPF</name>
<proteinExistence type="predicted"/>
<dbReference type="InterPro" id="IPR010982">
    <property type="entry name" value="Lambda_DNA-bd_dom_sf"/>
</dbReference>
<accession>A0A2W6N488</accession>
<dbReference type="AlphaFoldDB" id="A0A2W6N488"/>
<dbReference type="PROSITE" id="PS50943">
    <property type="entry name" value="HTH_CROC1"/>
    <property type="match status" value="1"/>
</dbReference>
<dbReference type="Pfam" id="PF01381">
    <property type="entry name" value="HTH_3"/>
    <property type="match status" value="1"/>
</dbReference>
<dbReference type="InterPro" id="IPR001387">
    <property type="entry name" value="Cro/C1-type_HTH"/>
</dbReference>
<dbReference type="Proteomes" id="UP000249986">
    <property type="component" value="Unassembled WGS sequence"/>
</dbReference>
<evidence type="ECO:0000313" key="2">
    <source>
        <dbReference type="Proteomes" id="UP000249986"/>
    </source>
</evidence>
<dbReference type="SMART" id="SM00530">
    <property type="entry name" value="HTH_XRE"/>
    <property type="match status" value="1"/>
</dbReference>
<dbReference type="SUPFAM" id="SSF47413">
    <property type="entry name" value="lambda repressor-like DNA-binding domains"/>
    <property type="match status" value="1"/>
</dbReference>
<organism evidence="1 2">
    <name type="scientific">Clostridium perfringens</name>
    <dbReference type="NCBI Taxonomy" id="1502"/>
    <lineage>
        <taxon>Bacteria</taxon>
        <taxon>Bacillati</taxon>
        <taxon>Bacillota</taxon>
        <taxon>Clostridia</taxon>
        <taxon>Eubacteriales</taxon>
        <taxon>Clostridiaceae</taxon>
        <taxon>Clostridium</taxon>
    </lineage>
</organism>
<reference evidence="1 2" key="1">
    <citation type="submission" date="2018-06" db="EMBL/GenBank/DDBJ databases">
        <authorList>
            <consortium name="Pathogen Informatics"/>
            <person name="Doyle S."/>
        </authorList>
    </citation>
    <scope>NUCLEOTIDE SEQUENCE [LARGE SCALE GENOMIC DNA]</scope>
    <source>
        <strain evidence="1 2">NCTC10719</strain>
    </source>
</reference>
<gene>
    <name evidence="1" type="ORF">NCTC10719_01864</name>
</gene>
<dbReference type="EMBL" id="UAWG01000012">
    <property type="protein sequence ID" value="SQB60275.1"/>
    <property type="molecule type" value="Genomic_DNA"/>
</dbReference>
<dbReference type="CDD" id="cd00093">
    <property type="entry name" value="HTH_XRE"/>
    <property type="match status" value="1"/>
</dbReference>
<dbReference type="Gene3D" id="1.10.260.40">
    <property type="entry name" value="lambda repressor-like DNA-binding domains"/>
    <property type="match status" value="1"/>
</dbReference>
<protein>
    <submittedName>
        <fullName evidence="1">Putative transcriptional regulator with C-terminal CBS domain</fullName>
    </submittedName>
</protein>
<evidence type="ECO:0000313" key="1">
    <source>
        <dbReference type="EMBL" id="SQB60275.1"/>
    </source>
</evidence>